<name>A0A1S1N7Z8_9MYCO</name>
<dbReference type="EMBL" id="PPEA01000033">
    <property type="protein sequence ID" value="PQM49594.1"/>
    <property type="molecule type" value="Genomic_DNA"/>
</dbReference>
<protein>
    <recommendedName>
        <fullName evidence="5">WXG100 family type VII secretion target</fullName>
    </recommendedName>
</protein>
<evidence type="ECO:0008006" key="5">
    <source>
        <dbReference type="Google" id="ProtNLM"/>
    </source>
</evidence>
<gene>
    <name evidence="1" type="ORF">BKN37_21735</name>
    <name evidence="2" type="ORF">C1Y40_00181</name>
</gene>
<keyword evidence="3" id="KW-1185">Reference proteome</keyword>
<organism evidence="1 3">
    <name type="scientific">Mycobacterium talmoniae</name>
    <dbReference type="NCBI Taxonomy" id="1858794"/>
    <lineage>
        <taxon>Bacteria</taxon>
        <taxon>Bacillati</taxon>
        <taxon>Actinomycetota</taxon>
        <taxon>Actinomycetes</taxon>
        <taxon>Mycobacteriales</taxon>
        <taxon>Mycobacteriaceae</taxon>
        <taxon>Mycobacterium</taxon>
    </lineage>
</organism>
<evidence type="ECO:0000313" key="1">
    <source>
        <dbReference type="EMBL" id="OHU97490.1"/>
    </source>
</evidence>
<dbReference type="Proteomes" id="UP000238296">
    <property type="component" value="Unassembled WGS sequence"/>
</dbReference>
<dbReference type="EMBL" id="MLQM01000161">
    <property type="protein sequence ID" value="OHU97490.1"/>
    <property type="molecule type" value="Genomic_DNA"/>
</dbReference>
<dbReference type="RefSeq" id="WP_071029029.1">
    <property type="nucleotide sequence ID" value="NZ_MLQM01000161.1"/>
</dbReference>
<dbReference type="Proteomes" id="UP000179734">
    <property type="component" value="Unassembled WGS sequence"/>
</dbReference>
<reference evidence="2" key="3">
    <citation type="submission" date="2018-01" db="EMBL/GenBank/DDBJ databases">
        <authorList>
            <person name="Gaut B.S."/>
            <person name="Morton B.R."/>
            <person name="Clegg M.T."/>
            <person name="Duvall M.R."/>
        </authorList>
    </citation>
    <scope>NUCLEOTIDE SEQUENCE</scope>
    <source>
        <strain evidence="2">ATCC BAA-2683</strain>
    </source>
</reference>
<accession>A0A1S1N7Z8</accession>
<dbReference type="AlphaFoldDB" id="A0A1S1N7Z8"/>
<evidence type="ECO:0000313" key="3">
    <source>
        <dbReference type="Proteomes" id="UP000179734"/>
    </source>
</evidence>
<sequence>MPPRVPPELLAEAQQTLTNIMTEAQAVAMNTLNSHEDVVAAGSFSGDAAVKSQLTAERINQGLRDVINGGQQMAHAMGVTLSFWDQQVIDAGHSFENVLGSIAT</sequence>
<evidence type="ECO:0000313" key="2">
    <source>
        <dbReference type="EMBL" id="PQM49594.1"/>
    </source>
</evidence>
<comment type="caution">
    <text evidence="1">The sequence shown here is derived from an EMBL/GenBank/DDBJ whole genome shotgun (WGS) entry which is preliminary data.</text>
</comment>
<reference evidence="2 4" key="2">
    <citation type="journal article" date="2017" name="Int. J. Syst. Evol. Microbiol.">
        <title>Mycobacterium talmoniae sp. nov., a slowly growing mycobacterium isolated from human respiratory samples.</title>
        <authorList>
            <person name="Davidson R.M."/>
            <person name="DeGroote M.A."/>
            <person name="Marola J.L."/>
            <person name="Buss S."/>
            <person name="Jones V."/>
            <person name="McNeil M.R."/>
            <person name="Freifeld A.G."/>
            <person name="Elaine Epperson L."/>
            <person name="Hasan N.A."/>
            <person name="Jackson M."/>
            <person name="Iwen P.C."/>
            <person name="Salfinger M."/>
            <person name="Strong M."/>
        </authorList>
    </citation>
    <scope>NUCLEOTIDE SEQUENCE [LARGE SCALE GENOMIC DNA]</scope>
    <source>
        <strain evidence="2 4">ATCC BAA-2683</strain>
    </source>
</reference>
<proteinExistence type="predicted"/>
<reference evidence="1 3" key="1">
    <citation type="submission" date="2016-10" db="EMBL/GenBank/DDBJ databases">
        <title>Genome sequence of Mycobacterium talmonii.</title>
        <authorList>
            <person name="Greninger A.L."/>
            <person name="Elliott B."/>
            <person name="Vasireddy S."/>
            <person name="Vasireddy R."/>
        </authorList>
    </citation>
    <scope>NUCLEOTIDE SEQUENCE [LARGE SCALE GENOMIC DNA]</scope>
    <source>
        <strain evidence="1">MO-5499</strain>
        <strain evidence="3">NE-TNMC-100812</strain>
    </source>
</reference>
<evidence type="ECO:0000313" key="4">
    <source>
        <dbReference type="Proteomes" id="UP000238296"/>
    </source>
</evidence>